<dbReference type="Gene3D" id="3.40.190.150">
    <property type="entry name" value="Bordetella uptake gene, domain 1"/>
    <property type="match status" value="1"/>
</dbReference>
<dbReference type="PANTHER" id="PTHR42928">
    <property type="entry name" value="TRICARBOXYLATE-BINDING PROTEIN"/>
    <property type="match status" value="1"/>
</dbReference>
<evidence type="ECO:0000313" key="3">
    <source>
        <dbReference type="EMBL" id="PAT34817.1"/>
    </source>
</evidence>
<reference evidence="3 4" key="1">
    <citation type="submission" date="2017-08" db="EMBL/GenBank/DDBJ databases">
        <title>WGS of Clinical strains of the CDC Group NO-1 linked to zoonotic infections in humans.</title>
        <authorList>
            <person name="Bernier A.-M."/>
            <person name="Bernard K."/>
        </authorList>
    </citation>
    <scope>NUCLEOTIDE SEQUENCE [LARGE SCALE GENOMIC DNA]</scope>
    <source>
        <strain evidence="3 4">NML03-0146</strain>
    </source>
</reference>
<evidence type="ECO:0000313" key="4">
    <source>
        <dbReference type="Proteomes" id="UP000217999"/>
    </source>
</evidence>
<protein>
    <submittedName>
        <fullName evidence="3">LacI family transcriptional regulator</fullName>
    </submittedName>
</protein>
<dbReference type="SUPFAM" id="SSF53850">
    <property type="entry name" value="Periplasmic binding protein-like II"/>
    <property type="match status" value="1"/>
</dbReference>
<dbReference type="PANTHER" id="PTHR42928:SF5">
    <property type="entry name" value="BLR1237 PROTEIN"/>
    <property type="match status" value="1"/>
</dbReference>
<dbReference type="RefSeq" id="WP_095549864.1">
    <property type="nucleotide sequence ID" value="NZ_CP156659.1"/>
</dbReference>
<dbReference type="PROSITE" id="PS51257">
    <property type="entry name" value="PROKAR_LIPOPROTEIN"/>
    <property type="match status" value="1"/>
</dbReference>
<dbReference type="Gene3D" id="3.40.190.10">
    <property type="entry name" value="Periplasmic binding protein-like II"/>
    <property type="match status" value="1"/>
</dbReference>
<dbReference type="EMBL" id="NSJF01000003">
    <property type="protein sequence ID" value="PAT34817.1"/>
    <property type="molecule type" value="Genomic_DNA"/>
</dbReference>
<dbReference type="Proteomes" id="UP000217999">
    <property type="component" value="Unassembled WGS sequence"/>
</dbReference>
<dbReference type="InterPro" id="IPR042100">
    <property type="entry name" value="Bug_dom1"/>
</dbReference>
<sequence length="335" mass="34731">MFKKLMLGSTIGLACLIGLSPAAAQDAKASSAQDWPSKPIRMIVPFPPGGGTDILARLVSSKLTEAKGWNIVADNKPGVGGTLGIGEAVKAPAEGYDFVLGQKDNLVIGPWLYKNLGWNPVKDLTPIAHVAYSPVLISTSVDSPFKSLADVVAAAKAKPGTVTYGSPGNGTSIHLAGHLFEGAAGIDLVHVPYKGSNPALVDVIAGNVQLLVSSVPSAMAQIKAGKLRPLAVTSAARSSSLPDVPTVAESGIEGVAQFDVSTWYGVMAPAAVPAPVADAMHEAVNALLDNDEVRQSIQKQGAEPKTMSRADFGAFLKQDYETWKGVVEDSGVKLD</sequence>
<evidence type="ECO:0000256" key="1">
    <source>
        <dbReference type="ARBA" id="ARBA00006987"/>
    </source>
</evidence>
<keyword evidence="2" id="KW-0732">Signal</keyword>
<dbReference type="InterPro" id="IPR005064">
    <property type="entry name" value="BUG"/>
</dbReference>
<dbReference type="PIRSF" id="PIRSF017082">
    <property type="entry name" value="YflP"/>
    <property type="match status" value="1"/>
</dbReference>
<feature type="chain" id="PRO_5012380965" evidence="2">
    <location>
        <begin position="25"/>
        <end position="335"/>
    </location>
</feature>
<organism evidence="3 4">
    <name type="scientific">Vandammella animalimorsus</name>
    <dbReference type="NCBI Taxonomy" id="2029117"/>
    <lineage>
        <taxon>Bacteria</taxon>
        <taxon>Pseudomonadati</taxon>
        <taxon>Pseudomonadota</taxon>
        <taxon>Betaproteobacteria</taxon>
        <taxon>Burkholderiales</taxon>
        <taxon>Comamonadaceae</taxon>
        <taxon>Vandammella</taxon>
    </lineage>
</organism>
<dbReference type="AlphaFoldDB" id="A0A2A2AAL9"/>
<gene>
    <name evidence="3" type="ORF">CK620_08090</name>
</gene>
<name>A0A2A2AAL9_9BURK</name>
<dbReference type="Pfam" id="PF03401">
    <property type="entry name" value="TctC"/>
    <property type="match status" value="1"/>
</dbReference>
<evidence type="ECO:0000256" key="2">
    <source>
        <dbReference type="SAM" id="SignalP"/>
    </source>
</evidence>
<comment type="caution">
    <text evidence="3">The sequence shown here is derived from an EMBL/GenBank/DDBJ whole genome shotgun (WGS) entry which is preliminary data.</text>
</comment>
<feature type="signal peptide" evidence="2">
    <location>
        <begin position="1"/>
        <end position="24"/>
    </location>
</feature>
<accession>A0A2A2AAL9</accession>
<comment type="similarity">
    <text evidence="1">Belongs to the UPF0065 (bug) family.</text>
</comment>
<proteinExistence type="inferred from homology"/>